<evidence type="ECO:0000313" key="2">
    <source>
        <dbReference type="Proteomes" id="UP000569914"/>
    </source>
</evidence>
<organism evidence="1 2">
    <name type="scientific">Microlunatus parietis</name>
    <dbReference type="NCBI Taxonomy" id="682979"/>
    <lineage>
        <taxon>Bacteria</taxon>
        <taxon>Bacillati</taxon>
        <taxon>Actinomycetota</taxon>
        <taxon>Actinomycetes</taxon>
        <taxon>Propionibacteriales</taxon>
        <taxon>Propionibacteriaceae</taxon>
        <taxon>Microlunatus</taxon>
    </lineage>
</organism>
<dbReference type="Proteomes" id="UP000569914">
    <property type="component" value="Unassembled WGS sequence"/>
</dbReference>
<dbReference type="RefSeq" id="WP_179755259.1">
    <property type="nucleotide sequence ID" value="NZ_JACCBU010000001.1"/>
</dbReference>
<sequence>MTHYPSYVPAELVGAAEQAAAQEVQQERRWQVLVEYSNHGGAMPPTIIELYGDGATDLAGAVAEAERAAFEFDPPDPRLPQDRHVFRTGEGEFVVIIEGAVSQFYLKVTVGELCDAPGAPTLPG</sequence>
<proteinExistence type="predicted"/>
<comment type="caution">
    <text evidence="1">The sequence shown here is derived from an EMBL/GenBank/DDBJ whole genome shotgun (WGS) entry which is preliminary data.</text>
</comment>
<gene>
    <name evidence="1" type="ORF">BKA15_004957</name>
</gene>
<keyword evidence="2" id="KW-1185">Reference proteome</keyword>
<evidence type="ECO:0000313" key="1">
    <source>
        <dbReference type="EMBL" id="NYE73628.1"/>
    </source>
</evidence>
<reference evidence="1 2" key="1">
    <citation type="submission" date="2020-07" db="EMBL/GenBank/DDBJ databases">
        <title>Sequencing the genomes of 1000 actinobacteria strains.</title>
        <authorList>
            <person name="Klenk H.-P."/>
        </authorList>
    </citation>
    <scope>NUCLEOTIDE SEQUENCE [LARGE SCALE GENOMIC DNA]</scope>
    <source>
        <strain evidence="1 2">DSM 22083</strain>
    </source>
</reference>
<dbReference type="EMBL" id="JACCBU010000001">
    <property type="protein sequence ID" value="NYE73628.1"/>
    <property type="molecule type" value="Genomic_DNA"/>
</dbReference>
<dbReference type="AlphaFoldDB" id="A0A7Y9IBK1"/>
<name>A0A7Y9IBK1_9ACTN</name>
<accession>A0A7Y9IBK1</accession>
<protein>
    <submittedName>
        <fullName evidence="1">Uncharacterized protein</fullName>
    </submittedName>
</protein>